<sequence length="94" mass="10412">MATTSPARTIFDIGRRTVDRLHAIQRLDALANATDVKIADVEALIAQHPGTRGLVRLRRVLPIVDAGAESPHESRLRLVLIDARLRGDARRRMA</sequence>
<gene>
    <name evidence="1" type="ORF">H0P51_25730</name>
</gene>
<evidence type="ECO:0000313" key="1">
    <source>
        <dbReference type="EMBL" id="QLL07040.1"/>
    </source>
</evidence>
<organism evidence="1 2">
    <name type="scientific">Mycobacterium vicinigordonae</name>
    <dbReference type="NCBI Taxonomy" id="1719132"/>
    <lineage>
        <taxon>Bacteria</taxon>
        <taxon>Bacillati</taxon>
        <taxon>Actinomycetota</taxon>
        <taxon>Actinomycetes</taxon>
        <taxon>Mycobacteriales</taxon>
        <taxon>Mycobacteriaceae</taxon>
        <taxon>Mycobacterium</taxon>
    </lineage>
</organism>
<dbReference type="Proteomes" id="UP000510682">
    <property type="component" value="Chromosome"/>
</dbReference>
<protein>
    <submittedName>
        <fullName evidence="1">Uncharacterized protein</fullName>
    </submittedName>
</protein>
<accession>A0A7D6ILK0</accession>
<dbReference type="KEGG" id="mgor:H0P51_25730"/>
<keyword evidence="2" id="KW-1185">Reference proteome</keyword>
<name>A0A7D6ILK0_9MYCO</name>
<reference evidence="1" key="1">
    <citation type="submission" date="2020-07" db="EMBL/GenBank/DDBJ databases">
        <title>Description of Mycobacterium gordonae subsp. intergordonae subsp.nov. and Mycobacterium gordonae subsp. gordonae subsp. nov.</title>
        <authorList>
            <person name="Huang H."/>
        </authorList>
    </citation>
    <scope>NUCLEOTIDE SEQUENCE [LARGE SCALE GENOMIC DNA]</scope>
    <source>
        <strain evidence="1">24T</strain>
    </source>
</reference>
<reference evidence="1" key="2">
    <citation type="submission" date="2020-07" db="EMBL/GenBank/DDBJ databases">
        <authorList>
            <person name="Yu X."/>
        </authorList>
    </citation>
    <scope>NUCLEOTIDE SEQUENCE [LARGE SCALE GENOMIC DNA]</scope>
    <source>
        <strain evidence="1">24T</strain>
    </source>
</reference>
<dbReference type="EMBL" id="CP059165">
    <property type="protein sequence ID" value="QLL07040.1"/>
    <property type="molecule type" value="Genomic_DNA"/>
</dbReference>
<evidence type="ECO:0000313" key="2">
    <source>
        <dbReference type="Proteomes" id="UP000510682"/>
    </source>
</evidence>
<dbReference type="AlphaFoldDB" id="A0A7D6ILK0"/>
<proteinExistence type="predicted"/>